<feature type="compositionally biased region" description="Acidic residues" evidence="1">
    <location>
        <begin position="519"/>
        <end position="532"/>
    </location>
</feature>
<evidence type="ECO:0000313" key="3">
    <source>
        <dbReference type="Proteomes" id="UP000007431"/>
    </source>
</evidence>
<evidence type="ECO:0000256" key="1">
    <source>
        <dbReference type="SAM" id="MobiDB-lite"/>
    </source>
</evidence>
<feature type="compositionally biased region" description="Polar residues" evidence="1">
    <location>
        <begin position="670"/>
        <end position="679"/>
    </location>
</feature>
<dbReference type="EMBL" id="GL377311">
    <property type="protein sequence ID" value="EFI93373.1"/>
    <property type="molecule type" value="Genomic_DNA"/>
</dbReference>
<evidence type="ECO:0000313" key="2">
    <source>
        <dbReference type="EMBL" id="EFI93373.1"/>
    </source>
</evidence>
<feature type="compositionally biased region" description="Low complexity" evidence="1">
    <location>
        <begin position="280"/>
        <end position="308"/>
    </location>
</feature>
<organism evidence="3">
    <name type="scientific">Schizophyllum commune (strain H4-8 / FGSC 9210)</name>
    <name type="common">Split gill fungus</name>
    <dbReference type="NCBI Taxonomy" id="578458"/>
    <lineage>
        <taxon>Eukaryota</taxon>
        <taxon>Fungi</taxon>
        <taxon>Dikarya</taxon>
        <taxon>Basidiomycota</taxon>
        <taxon>Agaricomycotina</taxon>
        <taxon>Agaricomycetes</taxon>
        <taxon>Agaricomycetidae</taxon>
        <taxon>Agaricales</taxon>
        <taxon>Schizophyllaceae</taxon>
        <taxon>Schizophyllum</taxon>
    </lineage>
</organism>
<accession>D8QF88</accession>
<feature type="compositionally biased region" description="Acidic residues" evidence="1">
    <location>
        <begin position="568"/>
        <end position="578"/>
    </location>
</feature>
<dbReference type="VEuPathDB" id="FungiDB:SCHCODRAFT_01160147"/>
<evidence type="ECO:0008006" key="4">
    <source>
        <dbReference type="Google" id="ProtNLM"/>
    </source>
</evidence>
<name>D8QF88_SCHCM</name>
<feature type="region of interest" description="Disordered" evidence="1">
    <location>
        <begin position="377"/>
        <end position="405"/>
    </location>
</feature>
<feature type="region of interest" description="Disordered" evidence="1">
    <location>
        <begin position="164"/>
        <end position="228"/>
    </location>
</feature>
<feature type="compositionally biased region" description="Acidic residues" evidence="1">
    <location>
        <begin position="820"/>
        <end position="829"/>
    </location>
</feature>
<reference evidence="2 3" key="1">
    <citation type="journal article" date="2010" name="Nat. Biotechnol.">
        <title>Genome sequence of the model mushroom Schizophyllum commune.</title>
        <authorList>
            <person name="Ohm R.A."/>
            <person name="de Jong J.F."/>
            <person name="Lugones L.G."/>
            <person name="Aerts A."/>
            <person name="Kothe E."/>
            <person name="Stajich J.E."/>
            <person name="de Vries R.P."/>
            <person name="Record E."/>
            <person name="Levasseur A."/>
            <person name="Baker S.E."/>
            <person name="Bartholomew K.A."/>
            <person name="Coutinho P.M."/>
            <person name="Erdmann S."/>
            <person name="Fowler T.J."/>
            <person name="Gathman A.C."/>
            <person name="Lombard V."/>
            <person name="Henrissat B."/>
            <person name="Knabe N."/>
            <person name="Kuees U."/>
            <person name="Lilly W.W."/>
            <person name="Lindquist E."/>
            <person name="Lucas S."/>
            <person name="Magnuson J.K."/>
            <person name="Piumi F."/>
            <person name="Raudaskoski M."/>
            <person name="Salamov A."/>
            <person name="Schmutz J."/>
            <person name="Schwarze F.W.M.R."/>
            <person name="vanKuyk P.A."/>
            <person name="Horton J.S."/>
            <person name="Grigoriev I.V."/>
            <person name="Woesten H.A.B."/>
        </authorList>
    </citation>
    <scope>NUCLEOTIDE SEQUENCE [LARGE SCALE GENOMIC DNA]</scope>
    <source>
        <strain evidence="3">H4-8 / FGSC 9210</strain>
    </source>
</reference>
<keyword evidence="3" id="KW-1185">Reference proteome</keyword>
<gene>
    <name evidence="2" type="ORF">SCHCODRAFT_258352</name>
</gene>
<feature type="region of interest" description="Disordered" evidence="1">
    <location>
        <begin position="807"/>
        <end position="829"/>
    </location>
</feature>
<feature type="region of interest" description="Disordered" evidence="1">
    <location>
        <begin position="273"/>
        <end position="321"/>
    </location>
</feature>
<feature type="region of interest" description="Disordered" evidence="1">
    <location>
        <begin position="654"/>
        <end position="682"/>
    </location>
</feature>
<feature type="compositionally biased region" description="Basic and acidic residues" evidence="1">
    <location>
        <begin position="200"/>
        <end position="214"/>
    </location>
</feature>
<dbReference type="InterPro" id="IPR032675">
    <property type="entry name" value="LRR_dom_sf"/>
</dbReference>
<sequence>MAAVGPPPGIVFARDALHALHGAGHTEVHPADAARQRFAHARRVLETIKHGVDSASAALALAEDQLTTATPPSSRYDRSSGVCGSALVAVNPGPWSPTQDQRVGDVPVDALIASRPTSCHGCDASHNEAAPFGFAEHRSAVSDIQDHITLDECSLVRPAHIRKDSTARHHAHHSPGPPSPALLAAPDKDSRSPSASQDGRPYDAEEQTHDEHVTSRNNAQTCPPTGASACGAYDTSACAPPDLNPEVVRLAQQQELRQQVWEAKKRALEAEAARVRDARSGSAGSSKVASAEVDAVLPPSLTRRSTSSARRHSSPAPPRRLVDRIDAPRLVDRIAPRRASIFLIDRIEPLPSVEPPSQASPPETQSTSLIDRIERTPCASPWRSPPPSLDESCSPSVDESEDPATDGLEDLAVDQFDKNRNLTPTVRSPSPLVLSPTPHASSGVAYDSSGAAYDSFGAVYDGSSSWSEVDAIIHEAVNKSPSNGTHRSRYNADQAGWTPASPATSADSAITCGVEEIVVDEEEMQVDNEETDSGMVIDGRDGHDSQIDDEEEGVRTDDGYDGEMPMEFSEDEGGDDDPSAAPEEPPTTPTEPGSPALSTLPFFEDVPVDGPSPPSSPAPLLVENRARSPYASRVQGLLESTSKAVSQTITKGQAVYGSQGGGGQVDRSPVTRSPSSAPSTPEGCDEMAVFAPANALTSGECTSMGLGVCVNRDRIPRPTPLRLPIQHRRGLQHTAKSIPRCHLASLANSMSSATARDIKTIARRPPVTRPTVGARLVAASTPHPGQVVTFAQLGAGYRLTSAVLEAAETEGASESNGDQDSSDSDLDSLFDEIPENEFDEGCSHASEHPNSSDPRLFRQRRTVMEDARSEEMHAKMNALALEAESGSQIEPPLLPAELVDEIVAQLPYRSAILKKCCLVARSWVTPCRARLFAHLSVYPRAYPSDLLDLSNFDLALTAPPTIRHQLIALLAMPTAFAAAPDIPQYVRGLSVQMMRLATPSDRAAAAEAAVQVLKLFPRLHTLTLDARALDYPDFSPALQSALCSILDRPGLTSLHLREQDVTDAGVHALLRSARHLRRLSIWPRPLLYVRLDGEDVPALPAGAPRPQLHTLHLVGPFDAALAWASAPHCPLDLRALRTLSLSPRRAFDMGGAFARFAAAHGAGVRTLVVSLCDVWSVVGNDVGAAAGLAFLDHMPALRIIRVKDGVLAPWSLVCAVRLLEVAVRKTGVEVFELRVAIWSADADSYRRKEIHLDHWKEVDSRLAVLREESSLRRMDFVAVPDEEASREDADRLQNWVEYALPKFAAGERDILHYSAVDGGMPWDESTAWDRGTVWADTD</sequence>
<dbReference type="Gene3D" id="3.80.10.10">
    <property type="entry name" value="Ribonuclease Inhibitor"/>
    <property type="match status" value="1"/>
</dbReference>
<dbReference type="InParanoid" id="D8QF88"/>
<feature type="region of interest" description="Disordered" evidence="1">
    <location>
        <begin position="421"/>
        <end position="441"/>
    </location>
</feature>
<feature type="region of interest" description="Disordered" evidence="1">
    <location>
        <begin position="519"/>
        <end position="621"/>
    </location>
</feature>
<protein>
    <recommendedName>
        <fullName evidence="4">F-box domain-containing protein</fullName>
    </recommendedName>
</protein>
<dbReference type="Proteomes" id="UP000007431">
    <property type="component" value="Unassembled WGS sequence"/>
</dbReference>
<dbReference type="HOGENOM" id="CLU_258565_0_0_1"/>
<proteinExistence type="predicted"/>